<sequence>MDSRTEFAGRIHFFEYLIIKQSSQIIKKCFTIFNRNNYTIRSINIIFSIYKRNRIFN</sequence>
<dbReference type="EMBL" id="CAJJDN010000013">
    <property type="protein sequence ID" value="CAD8059252.1"/>
    <property type="molecule type" value="Genomic_DNA"/>
</dbReference>
<reference evidence="1" key="1">
    <citation type="submission" date="2021-01" db="EMBL/GenBank/DDBJ databases">
        <authorList>
            <consortium name="Genoscope - CEA"/>
            <person name="William W."/>
        </authorList>
    </citation>
    <scope>NUCLEOTIDE SEQUENCE</scope>
</reference>
<evidence type="ECO:0000313" key="2">
    <source>
        <dbReference type="Proteomes" id="UP000692954"/>
    </source>
</evidence>
<protein>
    <submittedName>
        <fullName evidence="1">Uncharacterized protein</fullName>
    </submittedName>
</protein>
<keyword evidence="2" id="KW-1185">Reference proteome</keyword>
<name>A0A8S1L1L8_9CILI</name>
<gene>
    <name evidence="1" type="ORF">PSON_ATCC_30995.1.T0130131</name>
</gene>
<dbReference type="AlphaFoldDB" id="A0A8S1L1L8"/>
<accession>A0A8S1L1L8</accession>
<organism evidence="1 2">
    <name type="scientific">Paramecium sonneborni</name>
    <dbReference type="NCBI Taxonomy" id="65129"/>
    <lineage>
        <taxon>Eukaryota</taxon>
        <taxon>Sar</taxon>
        <taxon>Alveolata</taxon>
        <taxon>Ciliophora</taxon>
        <taxon>Intramacronucleata</taxon>
        <taxon>Oligohymenophorea</taxon>
        <taxon>Peniculida</taxon>
        <taxon>Parameciidae</taxon>
        <taxon>Paramecium</taxon>
    </lineage>
</organism>
<proteinExistence type="predicted"/>
<evidence type="ECO:0000313" key="1">
    <source>
        <dbReference type="EMBL" id="CAD8059252.1"/>
    </source>
</evidence>
<dbReference type="Proteomes" id="UP000692954">
    <property type="component" value="Unassembled WGS sequence"/>
</dbReference>
<comment type="caution">
    <text evidence="1">The sequence shown here is derived from an EMBL/GenBank/DDBJ whole genome shotgun (WGS) entry which is preliminary data.</text>
</comment>